<accession>G0A9Q4</accession>
<dbReference type="eggNOG" id="COG0829">
    <property type="taxonomic scope" value="Bacteria"/>
</dbReference>
<keyword evidence="3" id="KW-0996">Nickel insertion</keyword>
<reference evidence="4 5" key="2">
    <citation type="journal article" date="2006" name="J. Microbiol. Methods">
        <title>Genomic flank-sequencing of plasposon insertion sites for rapid identification of functional genes.</title>
        <authorList>
            <person name="Leveau J.H."/>
            <person name="Gerards S."/>
            <person name="Fritsche K."/>
            <person name="Zondag G."/>
            <person name="van Veen J.A."/>
        </authorList>
    </citation>
    <scope>NUCLEOTIDE SEQUENCE [LARGE SCALE GENOMIC DNA]</scope>
    <source>
        <strain evidence="4 5">Ter331</strain>
    </source>
</reference>
<gene>
    <name evidence="3 4" type="primary">ureD</name>
    <name evidence="4" type="ordered locus">CFU_2851</name>
</gene>
<comment type="function">
    <text evidence="3">Required for maturation of urease via the functional incorporation of the urease nickel metallocenter.</text>
</comment>
<dbReference type="GO" id="GO:0016151">
    <property type="term" value="F:nickel cation binding"/>
    <property type="evidence" value="ECO:0007669"/>
    <property type="project" value="UniProtKB-UniRule"/>
</dbReference>
<dbReference type="PANTHER" id="PTHR33643:SF1">
    <property type="entry name" value="UREASE ACCESSORY PROTEIN D"/>
    <property type="match status" value="1"/>
</dbReference>
<sequence>MDNFTAQPMPASAELALPATLPPILSEPVRGADNQAWLSLRFADDRGTTRLLDRAHYGPLRVQKALYPEHPSICHAIIVHPPGGVVGGDQLTIKAGVGAGAHAFLTTPGAAKWYQANGKLSQQQVRLQLADSATLEWLPQETIFFDQAEVALTHEVELQGEARYIGGEILCFGRTASGETFNRGRISQQTSIRRDGKLLWFEQGMLSGGSAAMHNRLGLAGCTVCATLMVAGKPFSASLVQQLRELASQLAGERASVGASQLKSVLVLRHLGHSSELARQWMMQAWQLIRPQLLGHEALIPRIWNT</sequence>
<dbReference type="HOGENOM" id="CLU_056339_0_0_4"/>
<reference evidence="4 5" key="1">
    <citation type="journal article" date="2004" name="Environ. Microbiol.">
        <title>Phylogeny-function analysis of (meta)genomic libraries: screening for expression of ribosomal RNA genes by large-insert library fluorescent in situ hybridization (LIL-FISH).</title>
        <authorList>
            <person name="Leveau J.H."/>
            <person name="Gerards S."/>
            <person name="de Boer W."/>
            <person name="van Veen J.A."/>
        </authorList>
    </citation>
    <scope>NUCLEOTIDE SEQUENCE [LARGE SCALE GENOMIC DNA]</scope>
    <source>
        <strain evidence="4 5">Ter331</strain>
    </source>
</reference>
<reference evidence="4 5" key="4">
    <citation type="journal article" date="2010" name="Environ. Microbiol.">
        <title>The bacterial genus Collimonas: mycophagy, weathering and other adaptive solutions to life in oligotrophic soil environments.</title>
        <authorList>
            <person name="Leveau J.H."/>
            <person name="Uroz S."/>
            <person name="de Boer W."/>
        </authorList>
    </citation>
    <scope>NUCLEOTIDE SEQUENCE [LARGE SCALE GENOMIC DNA]</scope>
    <source>
        <strain evidence="4 5">Ter331</strain>
    </source>
</reference>
<evidence type="ECO:0000313" key="5">
    <source>
        <dbReference type="Proteomes" id="UP000008392"/>
    </source>
</evidence>
<dbReference type="STRING" id="1005048.CFU_2851"/>
<dbReference type="Pfam" id="PF01774">
    <property type="entry name" value="UreD"/>
    <property type="match status" value="1"/>
</dbReference>
<reference evidence="5" key="6">
    <citation type="submission" date="2011-05" db="EMBL/GenBank/DDBJ databases">
        <title>Complete sequence of Collimonas fungivorans Ter331.</title>
        <authorList>
            <person name="Leveau J.H."/>
        </authorList>
    </citation>
    <scope>NUCLEOTIDE SEQUENCE [LARGE SCALE GENOMIC DNA]</scope>
    <source>
        <strain evidence="5">Ter331</strain>
    </source>
</reference>
<comment type="similarity">
    <text evidence="1 3">Belongs to the UreD family.</text>
</comment>
<keyword evidence="2 3" id="KW-0143">Chaperone</keyword>
<proteinExistence type="inferred from homology"/>
<dbReference type="PANTHER" id="PTHR33643">
    <property type="entry name" value="UREASE ACCESSORY PROTEIN D"/>
    <property type="match status" value="1"/>
</dbReference>
<name>G0A9Q4_COLFT</name>
<comment type="subunit">
    <text evidence="3">UreD, UreF and UreG form a complex that acts as a GTP-hydrolysis-dependent molecular chaperone, activating the urease apoprotein by helping to assemble the nickel containing metallocenter of UreC. The UreE protein probably delivers the nickel.</text>
</comment>
<keyword evidence="5" id="KW-1185">Reference proteome</keyword>
<evidence type="ECO:0000256" key="1">
    <source>
        <dbReference type="ARBA" id="ARBA00007177"/>
    </source>
</evidence>
<protein>
    <recommendedName>
        <fullName evidence="3">Urease accessory protein UreD</fullName>
    </recommendedName>
</protein>
<evidence type="ECO:0000256" key="2">
    <source>
        <dbReference type="ARBA" id="ARBA00023186"/>
    </source>
</evidence>
<reference evidence="4 5" key="5">
    <citation type="journal article" date="2011" name="ISME J.">
        <title>Dual transcriptional profiling of a bacterial/fungal confrontation: Collimonas fungivorans versus Aspergillus niger.</title>
        <authorList>
            <person name="Mela F."/>
            <person name="Fritsche K."/>
            <person name="de Boer W."/>
            <person name="van Veen J.A."/>
            <person name="de Graaff L.H."/>
            <person name="van den Berg M."/>
            <person name="Leveau J.H."/>
        </authorList>
    </citation>
    <scope>NUCLEOTIDE SEQUENCE [LARGE SCALE GENOMIC DNA]</scope>
    <source>
        <strain evidence="4 5">Ter331</strain>
    </source>
</reference>
<evidence type="ECO:0000256" key="3">
    <source>
        <dbReference type="HAMAP-Rule" id="MF_01384"/>
    </source>
</evidence>
<dbReference type="Proteomes" id="UP000008392">
    <property type="component" value="Chromosome"/>
</dbReference>
<dbReference type="GO" id="GO:0005737">
    <property type="term" value="C:cytoplasm"/>
    <property type="evidence" value="ECO:0007669"/>
    <property type="project" value="UniProtKB-SubCell"/>
</dbReference>
<dbReference type="EMBL" id="CP002745">
    <property type="protein sequence ID" value="AEK62677.1"/>
    <property type="molecule type" value="Genomic_DNA"/>
</dbReference>
<organism evidence="4 5">
    <name type="scientific">Collimonas fungivorans (strain Ter331)</name>
    <dbReference type="NCBI Taxonomy" id="1005048"/>
    <lineage>
        <taxon>Bacteria</taxon>
        <taxon>Pseudomonadati</taxon>
        <taxon>Pseudomonadota</taxon>
        <taxon>Betaproteobacteria</taxon>
        <taxon>Burkholderiales</taxon>
        <taxon>Oxalobacteraceae</taxon>
        <taxon>Collimonas</taxon>
    </lineage>
</organism>
<dbReference type="HAMAP" id="MF_01384">
    <property type="entry name" value="UreD"/>
    <property type="match status" value="1"/>
</dbReference>
<dbReference type="KEGG" id="cfu:CFU_2851"/>
<evidence type="ECO:0000313" key="4">
    <source>
        <dbReference type="EMBL" id="AEK62677.1"/>
    </source>
</evidence>
<reference evidence="4 5" key="3">
    <citation type="journal article" date="2008" name="FEMS Microbiol. Ecol.">
        <title>Identification and characterization of genes underlying chitinolysis in Collimonas fungivorans Ter331.</title>
        <authorList>
            <person name="Fritsche K."/>
            <person name="de Boer W."/>
            <person name="Gerards S."/>
            <person name="van den Berg M."/>
            <person name="van Veen J.A."/>
            <person name="Leveau J.H."/>
        </authorList>
    </citation>
    <scope>NUCLEOTIDE SEQUENCE [LARGE SCALE GENOMIC DNA]</scope>
    <source>
        <strain evidence="4 5">Ter331</strain>
    </source>
</reference>
<keyword evidence="3" id="KW-0963">Cytoplasm</keyword>
<dbReference type="AlphaFoldDB" id="G0A9Q4"/>
<comment type="subcellular location">
    <subcellularLocation>
        <location evidence="3">Cytoplasm</location>
    </subcellularLocation>
</comment>
<dbReference type="RefSeq" id="WP_014006830.1">
    <property type="nucleotide sequence ID" value="NC_015856.1"/>
</dbReference>
<dbReference type="InterPro" id="IPR002669">
    <property type="entry name" value="UreD"/>
</dbReference>